<protein>
    <submittedName>
        <fullName evidence="2">Uncharacterized protein</fullName>
    </submittedName>
</protein>
<organism evidence="2 3">
    <name type="scientific">Stichopus japonicus</name>
    <name type="common">Sea cucumber</name>
    <dbReference type="NCBI Taxonomy" id="307972"/>
    <lineage>
        <taxon>Eukaryota</taxon>
        <taxon>Metazoa</taxon>
        <taxon>Echinodermata</taxon>
        <taxon>Eleutherozoa</taxon>
        <taxon>Echinozoa</taxon>
        <taxon>Holothuroidea</taxon>
        <taxon>Aspidochirotacea</taxon>
        <taxon>Aspidochirotida</taxon>
        <taxon>Stichopodidae</taxon>
        <taxon>Apostichopus</taxon>
    </lineage>
</organism>
<accession>A0A2G8JGS4</accession>
<evidence type="ECO:0000256" key="1">
    <source>
        <dbReference type="SAM" id="MobiDB-lite"/>
    </source>
</evidence>
<feature type="compositionally biased region" description="Polar residues" evidence="1">
    <location>
        <begin position="65"/>
        <end position="76"/>
    </location>
</feature>
<evidence type="ECO:0000313" key="3">
    <source>
        <dbReference type="Proteomes" id="UP000230750"/>
    </source>
</evidence>
<reference evidence="2 3" key="1">
    <citation type="journal article" date="2017" name="PLoS Biol.">
        <title>The sea cucumber genome provides insights into morphological evolution and visceral regeneration.</title>
        <authorList>
            <person name="Zhang X."/>
            <person name="Sun L."/>
            <person name="Yuan J."/>
            <person name="Sun Y."/>
            <person name="Gao Y."/>
            <person name="Zhang L."/>
            <person name="Li S."/>
            <person name="Dai H."/>
            <person name="Hamel J.F."/>
            <person name="Liu C."/>
            <person name="Yu Y."/>
            <person name="Liu S."/>
            <person name="Lin W."/>
            <person name="Guo K."/>
            <person name="Jin S."/>
            <person name="Xu P."/>
            <person name="Storey K.B."/>
            <person name="Huan P."/>
            <person name="Zhang T."/>
            <person name="Zhou Y."/>
            <person name="Zhang J."/>
            <person name="Lin C."/>
            <person name="Li X."/>
            <person name="Xing L."/>
            <person name="Huo D."/>
            <person name="Sun M."/>
            <person name="Wang L."/>
            <person name="Mercier A."/>
            <person name="Li F."/>
            <person name="Yang H."/>
            <person name="Xiang J."/>
        </authorList>
    </citation>
    <scope>NUCLEOTIDE SEQUENCE [LARGE SCALE GENOMIC DNA]</scope>
    <source>
        <strain evidence="2">Shaxun</strain>
        <tissue evidence="2">Muscle</tissue>
    </source>
</reference>
<dbReference type="EMBL" id="MRZV01002025">
    <property type="protein sequence ID" value="PIK34974.1"/>
    <property type="molecule type" value="Genomic_DNA"/>
</dbReference>
<feature type="compositionally biased region" description="Polar residues" evidence="1">
    <location>
        <begin position="83"/>
        <end position="100"/>
    </location>
</feature>
<dbReference type="AlphaFoldDB" id="A0A2G8JGS4"/>
<proteinExistence type="predicted"/>
<feature type="compositionally biased region" description="Basic and acidic residues" evidence="1">
    <location>
        <begin position="150"/>
        <end position="165"/>
    </location>
</feature>
<feature type="non-terminal residue" evidence="2">
    <location>
        <position position="1"/>
    </location>
</feature>
<comment type="caution">
    <text evidence="2">The sequence shown here is derived from an EMBL/GenBank/DDBJ whole genome shotgun (WGS) entry which is preliminary data.</text>
</comment>
<feature type="compositionally biased region" description="Basic and acidic residues" evidence="1">
    <location>
        <begin position="1"/>
        <end position="18"/>
    </location>
</feature>
<gene>
    <name evidence="2" type="ORF">BSL78_28209</name>
</gene>
<name>A0A2G8JGS4_STIJA</name>
<keyword evidence="3" id="KW-1185">Reference proteome</keyword>
<feature type="region of interest" description="Disordered" evidence="1">
    <location>
        <begin position="1"/>
        <end position="165"/>
    </location>
</feature>
<feature type="compositionally biased region" description="Polar residues" evidence="1">
    <location>
        <begin position="126"/>
        <end position="149"/>
    </location>
</feature>
<sequence>KEGNQHREDITKYPEQRRFKGAGQERPAETTRGKVTVKSPSRDRLSSWPSPSPKSEFDWRGRIVENNTGLGNGPTSKNEKQQVKPTTSGQVRRQRSSSAVTMPMGHVQESKSFNLAPNKPSRRQKLNPSRIRSASNKLLKENSLSTKGSASEERGNLHVKETKLK</sequence>
<dbReference type="Proteomes" id="UP000230750">
    <property type="component" value="Unassembled WGS sequence"/>
</dbReference>
<evidence type="ECO:0000313" key="2">
    <source>
        <dbReference type="EMBL" id="PIK34974.1"/>
    </source>
</evidence>